<accession>A0ABV3LY93</accession>
<dbReference type="EMBL" id="JBEYRS010000007">
    <property type="protein sequence ID" value="MEW2363951.1"/>
    <property type="molecule type" value="Genomic_DNA"/>
</dbReference>
<dbReference type="SUPFAM" id="SSF52507">
    <property type="entry name" value="Homo-oligomeric flavin-containing Cys decarboxylases, HFCD"/>
    <property type="match status" value="1"/>
</dbReference>
<protein>
    <submittedName>
        <fullName evidence="3">Flavoprotein</fullName>
    </submittedName>
</protein>
<dbReference type="InterPro" id="IPR036551">
    <property type="entry name" value="Flavin_trans-like"/>
</dbReference>
<keyword evidence="4" id="KW-1185">Reference proteome</keyword>
<dbReference type="Pfam" id="PF02441">
    <property type="entry name" value="Flavoprotein"/>
    <property type="match status" value="1"/>
</dbReference>
<organism evidence="3 4">
    <name type="scientific">Streptomyces huasconensis</name>
    <dbReference type="NCBI Taxonomy" id="1854574"/>
    <lineage>
        <taxon>Bacteria</taxon>
        <taxon>Bacillati</taxon>
        <taxon>Actinomycetota</taxon>
        <taxon>Actinomycetes</taxon>
        <taxon>Kitasatosporales</taxon>
        <taxon>Streptomycetaceae</taxon>
        <taxon>Streptomyces</taxon>
    </lineage>
</organism>
<evidence type="ECO:0000259" key="2">
    <source>
        <dbReference type="Pfam" id="PF02441"/>
    </source>
</evidence>
<feature type="region of interest" description="Disordered" evidence="1">
    <location>
        <begin position="154"/>
        <end position="180"/>
    </location>
</feature>
<reference evidence="3 4" key="1">
    <citation type="submission" date="2024-06" db="EMBL/GenBank/DDBJ databases">
        <title>The Natural Products Discovery Center: Release of the First 8490 Sequenced Strains for Exploring Actinobacteria Biosynthetic Diversity.</title>
        <authorList>
            <person name="Kalkreuter E."/>
            <person name="Kautsar S.A."/>
            <person name="Yang D."/>
            <person name="Bader C.D."/>
            <person name="Teijaro C.N."/>
            <person name="Fluegel L."/>
            <person name="Davis C.M."/>
            <person name="Simpson J.R."/>
            <person name="Lauterbach L."/>
            <person name="Steele A.D."/>
            <person name="Gui C."/>
            <person name="Meng S."/>
            <person name="Li G."/>
            <person name="Viehrig K."/>
            <person name="Ye F."/>
            <person name="Su P."/>
            <person name="Kiefer A.F."/>
            <person name="Nichols A."/>
            <person name="Cepeda A.J."/>
            <person name="Yan W."/>
            <person name="Fan B."/>
            <person name="Jiang Y."/>
            <person name="Adhikari A."/>
            <person name="Zheng C.-J."/>
            <person name="Schuster L."/>
            <person name="Cowan T.M."/>
            <person name="Smanski M.J."/>
            <person name="Chevrette M.G."/>
            <person name="De Carvalho L.P.S."/>
            <person name="Shen B."/>
        </authorList>
    </citation>
    <scope>NUCLEOTIDE SEQUENCE [LARGE SCALE GENOMIC DNA]</scope>
    <source>
        <strain evidence="3 4">NPDC047833</strain>
    </source>
</reference>
<proteinExistence type="predicted"/>
<comment type="caution">
    <text evidence="3">The sequence shown here is derived from an EMBL/GenBank/DDBJ whole genome shotgun (WGS) entry which is preliminary data.</text>
</comment>
<gene>
    <name evidence="3" type="ORF">AB0887_18650</name>
</gene>
<evidence type="ECO:0000313" key="3">
    <source>
        <dbReference type="EMBL" id="MEW2363951.1"/>
    </source>
</evidence>
<dbReference type="Gene3D" id="3.40.50.1950">
    <property type="entry name" value="Flavin prenyltransferase-like"/>
    <property type="match status" value="1"/>
</dbReference>
<feature type="domain" description="Flavoprotein" evidence="2">
    <location>
        <begin position="24"/>
        <end position="143"/>
    </location>
</feature>
<dbReference type="RefSeq" id="WP_359780269.1">
    <property type="nucleotide sequence ID" value="NZ_JBEYRR010000007.1"/>
</dbReference>
<dbReference type="Proteomes" id="UP001553843">
    <property type="component" value="Unassembled WGS sequence"/>
</dbReference>
<dbReference type="InterPro" id="IPR003382">
    <property type="entry name" value="Flavoprotein"/>
</dbReference>
<sequence length="190" mass="20606">MTTDRTLYLIACAAPPARRLEVPIRAAQRVGWDVCLILTPSAHRRLTEDAEDEIEALEEITGHPLRWQYKLPSQPDVLPPPDAILVAPLTNNTLAKWATAISDTLALGLITEAIGLGLKIVALPHFNDAQATHPAVARHVDFLREAGITVLLGDGGLTPHKPKQATSTPSRGRPGSTPFTRRLISTGWAR</sequence>
<evidence type="ECO:0000256" key="1">
    <source>
        <dbReference type="SAM" id="MobiDB-lite"/>
    </source>
</evidence>
<name>A0ABV3LY93_9ACTN</name>
<evidence type="ECO:0000313" key="4">
    <source>
        <dbReference type="Proteomes" id="UP001553843"/>
    </source>
</evidence>